<feature type="compositionally biased region" description="Polar residues" evidence="2">
    <location>
        <begin position="777"/>
        <end position="789"/>
    </location>
</feature>
<reference evidence="3" key="1">
    <citation type="submission" date="2022-03" db="EMBL/GenBank/DDBJ databases">
        <authorList>
            <person name="Lindestad O."/>
        </authorList>
    </citation>
    <scope>NUCLEOTIDE SEQUENCE</scope>
</reference>
<feature type="region of interest" description="Disordered" evidence="2">
    <location>
        <begin position="573"/>
        <end position="595"/>
    </location>
</feature>
<comment type="caution">
    <text evidence="3">The sequence shown here is derived from an EMBL/GenBank/DDBJ whole genome shotgun (WGS) entry which is preliminary data.</text>
</comment>
<organism evidence="3 4">
    <name type="scientific">Pararge aegeria aegeria</name>
    <dbReference type="NCBI Taxonomy" id="348720"/>
    <lineage>
        <taxon>Eukaryota</taxon>
        <taxon>Metazoa</taxon>
        <taxon>Ecdysozoa</taxon>
        <taxon>Arthropoda</taxon>
        <taxon>Hexapoda</taxon>
        <taxon>Insecta</taxon>
        <taxon>Pterygota</taxon>
        <taxon>Neoptera</taxon>
        <taxon>Endopterygota</taxon>
        <taxon>Lepidoptera</taxon>
        <taxon>Glossata</taxon>
        <taxon>Ditrysia</taxon>
        <taxon>Papilionoidea</taxon>
        <taxon>Nymphalidae</taxon>
        <taxon>Satyrinae</taxon>
        <taxon>Satyrini</taxon>
        <taxon>Parargina</taxon>
        <taxon>Pararge</taxon>
    </lineage>
</organism>
<dbReference type="EMBL" id="CAKXAJ010025126">
    <property type="protein sequence ID" value="CAH2235493.1"/>
    <property type="molecule type" value="Genomic_DNA"/>
</dbReference>
<feature type="compositionally biased region" description="Polar residues" evidence="2">
    <location>
        <begin position="207"/>
        <end position="218"/>
    </location>
</feature>
<name>A0A8S4RFK2_9NEOP</name>
<feature type="region of interest" description="Disordered" evidence="2">
    <location>
        <begin position="352"/>
        <end position="423"/>
    </location>
</feature>
<feature type="region of interest" description="Disordered" evidence="2">
    <location>
        <begin position="174"/>
        <end position="317"/>
    </location>
</feature>
<accession>A0A8S4RFK2</accession>
<dbReference type="PANTHER" id="PTHR12353:SF1">
    <property type="entry name" value="DISKS LARGE-ASSOCIATED PROTEIN 5"/>
    <property type="match status" value="1"/>
</dbReference>
<feature type="region of interest" description="Disordered" evidence="2">
    <location>
        <begin position="86"/>
        <end position="142"/>
    </location>
</feature>
<feature type="compositionally biased region" description="Polar residues" evidence="2">
    <location>
        <begin position="290"/>
        <end position="302"/>
    </location>
</feature>
<proteinExistence type="inferred from homology"/>
<evidence type="ECO:0000256" key="2">
    <source>
        <dbReference type="SAM" id="MobiDB-lite"/>
    </source>
</evidence>
<protein>
    <submittedName>
        <fullName evidence="3">Jg1852 protein</fullName>
    </submittedName>
</protein>
<dbReference type="Proteomes" id="UP000838756">
    <property type="component" value="Unassembled WGS sequence"/>
</dbReference>
<sequence length="873" mass="98078">MDKSFNFSDLLRMQTHENKHKVKPTQFISVAGGVKKRLETNIKNKRWTRLTNFDNFRNLPKCETPVRAPLSKVEQRMMQLQKWKVEKEKKKTEANAQKRKPFLTGVPKHTLKFEPPPSFSRPSSSGRVTRSQSTRNKVTSNEREIQNAFKFAPKNAAFNPVLKDLPMPSLSAFEGENAGPLKNQKIKSPKNAPKPVLRSLRSRTKLSENTNAASSTKDLNLRKNPVPKKTIRKPMSDTNGTKLKPKNSSSSGSDSYEKEILVPKVKSITKSNKSVKERKSINSTKKENKNISANTDKCNKLNSSTSTESEVENPPNTQKTLKIALVRMKETLNTSVNTENLINLSNYVSSMETDVAKPPPSTPKNPRRSTKNMNTPNKPNNTMQDFITFTPKNPVPKSESSSEERLRSPKSTDAPMTPQQITEEAKKISPRVYLSRGKENARKEMKKKIDEGLLDDDACDMSVDHFRKQLDSEIKRMSEMCDTWDKINEQTVLPDEVQEAVLAAVGQARLLMSQKMQQFASLVRRCERPEAGQALVTRGDLQGFWDMVFMQVEDVDMRFKKLEQSRARGWLDEQPVAAAGPQKKKPPQPKPPVRASRLAASNHLKDVIAGSETAGPISMKLSGSLRIDLANNPVKFVDDRSTPIFELSNCQIQLLFSMIIFYCWSSIAMLRASSIGKHMDSEDSSPFEASVVPLTPINYGATPGKSILKSNNNTATKASSKISFKLFPDNDINADSTQTEEDIVLSDAQKSENLDTTDISQNSVTLNSEKLEKLKISASSPSRLDSSVSMDADKVEEGKENRRTSRRKLKLERQDAVEETTPVMTRSRRKTIQTPASENLDIARSSRRKKTLVEVNEVKLPVTPSTTRSRRRV</sequence>
<dbReference type="OrthoDB" id="10023951at2759"/>
<feature type="compositionally biased region" description="Low complexity" evidence="2">
    <location>
        <begin position="371"/>
        <end position="383"/>
    </location>
</feature>
<comment type="similarity">
    <text evidence="1">Belongs to the SAPAP family.</text>
</comment>
<evidence type="ECO:0000313" key="3">
    <source>
        <dbReference type="EMBL" id="CAH2235493.1"/>
    </source>
</evidence>
<gene>
    <name evidence="3" type="primary">jg1852</name>
    <name evidence="3" type="ORF">PAEG_LOCUS13136</name>
</gene>
<dbReference type="PANTHER" id="PTHR12353">
    <property type="entry name" value="DISKS LARGE-ASSOCIATED PROTEIN DAP SAP90/PSD-95-ASSOCIATED PROTEIN"/>
    <property type="match status" value="1"/>
</dbReference>
<dbReference type="AlphaFoldDB" id="A0A8S4RFK2"/>
<dbReference type="InterPro" id="IPR005026">
    <property type="entry name" value="SAPAP"/>
</dbReference>
<feature type="region of interest" description="Disordered" evidence="2">
    <location>
        <begin position="777"/>
        <end position="851"/>
    </location>
</feature>
<feature type="compositionally biased region" description="Polar residues" evidence="2">
    <location>
        <begin position="126"/>
        <end position="139"/>
    </location>
</feature>
<feature type="compositionally biased region" description="Basic and acidic residues" evidence="2">
    <location>
        <begin position="274"/>
        <end position="289"/>
    </location>
</feature>
<dbReference type="Pfam" id="PF03359">
    <property type="entry name" value="GKAP"/>
    <property type="match status" value="1"/>
</dbReference>
<evidence type="ECO:0000256" key="1">
    <source>
        <dbReference type="ARBA" id="ARBA00008839"/>
    </source>
</evidence>
<keyword evidence="4" id="KW-1185">Reference proteome</keyword>
<evidence type="ECO:0000313" key="4">
    <source>
        <dbReference type="Proteomes" id="UP000838756"/>
    </source>
</evidence>
<feature type="compositionally biased region" description="Basic and acidic residues" evidence="2">
    <location>
        <begin position="791"/>
        <end position="803"/>
    </location>
</feature>
<dbReference type="GO" id="GO:0023052">
    <property type="term" value="P:signaling"/>
    <property type="evidence" value="ECO:0007669"/>
    <property type="project" value="InterPro"/>
</dbReference>